<dbReference type="PANTHER" id="PTHR10822">
    <property type="entry name" value="GLYPICAN"/>
    <property type="match status" value="1"/>
</dbReference>
<feature type="signal peptide" evidence="13">
    <location>
        <begin position="1"/>
        <end position="24"/>
    </location>
</feature>
<evidence type="ECO:0000256" key="10">
    <source>
        <dbReference type="ARBA" id="ARBA00023288"/>
    </source>
</evidence>
<keyword evidence="6" id="KW-0654">Proteoglycan</keyword>
<evidence type="ECO:0000256" key="4">
    <source>
        <dbReference type="ARBA" id="ARBA00022622"/>
    </source>
</evidence>
<keyword evidence="8" id="KW-0325">Glycoprotein</keyword>
<dbReference type="GO" id="GO:0098552">
    <property type="term" value="C:side of membrane"/>
    <property type="evidence" value="ECO:0007669"/>
    <property type="project" value="UniProtKB-KW"/>
</dbReference>
<feature type="compositionally biased region" description="Basic and acidic residues" evidence="12">
    <location>
        <begin position="384"/>
        <end position="404"/>
    </location>
</feature>
<sequence>MALSLDFILSLGTILTVFSGFSVALSGQNGCADVRDAYQDKGFSTNEVPDFAVSGDHLRICQQSFTCCTADMEEKLSQTSTKDFKDIVFAKSSSSREYFIRRAERFDNFFKELIDRGQLDLRYMFTETYGSLYQQNSEFFDELFENFRRYYHGRDLDLAETMEDFFTELLRRMFVLLNPNYEYTDAFWECVAEHTAELKPFGDVPQKLTLHVKRAFIVARTFVQGLSVGRDVISQVSEVTPSAECQKSLMRMSYCPHCRGLPDTKPCYNLCLNTLKGCLAEQAELDAAWNNYIDAILALVDRLEGPVNIEFVMEPIDIRISEAIMNMQENAITVTTKVFTGCGKPRLKSRLTRRDADTEEATLPAGNVTAGAEDGASTEGAPVGEHEAATGREAAGERPPEGQREAAAGRGADQRAPSTRRQRQRGRDPGRGQGRGRDQDRGPHRTTPADNVPTMEKLVKDVRSNLRETKGFWTLLPYMFCDDVAADVAVENMCWNGHSKGSYTHPPVGNGIANQVDNPEVPMETAPPNFLINKHITSLRTITSRLNGAFNGEDVEWVDTEPYSSGSGSGSGSGDGIEGGNEVGVIGANEVDFTEVEDPIYRPTRKPNSAPSLCVGYATRWLLSVCATTVFAFRLLW</sequence>
<dbReference type="KEGG" id="aplc:110977838"/>
<evidence type="ECO:0000256" key="6">
    <source>
        <dbReference type="ARBA" id="ARBA00022974"/>
    </source>
</evidence>
<gene>
    <name evidence="15" type="primary">LOC110977838</name>
</gene>
<evidence type="ECO:0000256" key="2">
    <source>
        <dbReference type="ARBA" id="ARBA00010260"/>
    </source>
</evidence>
<comment type="similarity">
    <text evidence="2 11">Belongs to the glypican family.</text>
</comment>
<feature type="compositionally biased region" description="Basic and acidic residues" evidence="12">
    <location>
        <begin position="425"/>
        <end position="443"/>
    </location>
</feature>
<accession>A0A8B7Y636</accession>
<dbReference type="GO" id="GO:0045202">
    <property type="term" value="C:synapse"/>
    <property type="evidence" value="ECO:0007669"/>
    <property type="project" value="TreeGrafter"/>
</dbReference>
<dbReference type="GO" id="GO:0016477">
    <property type="term" value="P:cell migration"/>
    <property type="evidence" value="ECO:0007669"/>
    <property type="project" value="TreeGrafter"/>
</dbReference>
<comment type="subcellular location">
    <subcellularLocation>
        <location evidence="1">Cell membrane</location>
        <topology evidence="1">Lipid-anchor</topology>
        <topology evidence="1">GPI-anchor</topology>
    </subcellularLocation>
</comment>
<name>A0A8B7Y636_ACAPL</name>
<evidence type="ECO:0000256" key="11">
    <source>
        <dbReference type="RuleBase" id="RU003518"/>
    </source>
</evidence>
<protein>
    <submittedName>
        <fullName evidence="15">Glypican-4-like</fullName>
    </submittedName>
</protein>
<keyword evidence="10" id="KW-0449">Lipoprotein</keyword>
<dbReference type="GO" id="GO:0005576">
    <property type="term" value="C:extracellular region"/>
    <property type="evidence" value="ECO:0007669"/>
    <property type="project" value="TreeGrafter"/>
</dbReference>
<keyword evidence="9" id="KW-0357">Heparan sulfate</keyword>
<evidence type="ECO:0000313" key="14">
    <source>
        <dbReference type="Proteomes" id="UP000694845"/>
    </source>
</evidence>
<dbReference type="OMA" id="WNHFVEA"/>
<dbReference type="RefSeq" id="XP_022088007.1">
    <property type="nucleotide sequence ID" value="XM_022232315.1"/>
</dbReference>
<keyword evidence="4" id="KW-0336">GPI-anchor</keyword>
<evidence type="ECO:0000256" key="5">
    <source>
        <dbReference type="ARBA" id="ARBA00022729"/>
    </source>
</evidence>
<dbReference type="GO" id="GO:0005886">
    <property type="term" value="C:plasma membrane"/>
    <property type="evidence" value="ECO:0007669"/>
    <property type="project" value="UniProtKB-SubCell"/>
</dbReference>
<reference evidence="15" key="1">
    <citation type="submission" date="2025-08" db="UniProtKB">
        <authorList>
            <consortium name="RefSeq"/>
        </authorList>
    </citation>
    <scope>IDENTIFICATION</scope>
</reference>
<evidence type="ECO:0000256" key="8">
    <source>
        <dbReference type="ARBA" id="ARBA00023180"/>
    </source>
</evidence>
<keyword evidence="5 13" id="KW-0732">Signal</keyword>
<evidence type="ECO:0000256" key="1">
    <source>
        <dbReference type="ARBA" id="ARBA00004609"/>
    </source>
</evidence>
<feature type="chain" id="PRO_5034760710" evidence="13">
    <location>
        <begin position="25"/>
        <end position="637"/>
    </location>
</feature>
<dbReference type="GeneID" id="110977838"/>
<keyword evidence="14" id="KW-1185">Reference proteome</keyword>
<dbReference type="Pfam" id="PF01153">
    <property type="entry name" value="Glypican"/>
    <property type="match status" value="2"/>
</dbReference>
<evidence type="ECO:0000313" key="15">
    <source>
        <dbReference type="RefSeq" id="XP_022088007.1"/>
    </source>
</evidence>
<keyword evidence="7" id="KW-0472">Membrane</keyword>
<feature type="compositionally biased region" description="Low complexity" evidence="12">
    <location>
        <begin position="405"/>
        <end position="416"/>
    </location>
</feature>
<evidence type="ECO:0000256" key="3">
    <source>
        <dbReference type="ARBA" id="ARBA00022475"/>
    </source>
</evidence>
<feature type="compositionally biased region" description="Gly residues" evidence="12">
    <location>
        <begin position="567"/>
        <end position="581"/>
    </location>
</feature>
<evidence type="ECO:0000256" key="13">
    <source>
        <dbReference type="SAM" id="SignalP"/>
    </source>
</evidence>
<dbReference type="InterPro" id="IPR001863">
    <property type="entry name" value="Glypican"/>
</dbReference>
<dbReference type="PANTHER" id="PTHR10822:SF30">
    <property type="entry name" value="DALLY-LIKE, ISOFORM A"/>
    <property type="match status" value="1"/>
</dbReference>
<proteinExistence type="inferred from homology"/>
<feature type="region of interest" description="Disordered" evidence="12">
    <location>
        <begin position="348"/>
        <end position="457"/>
    </location>
</feature>
<evidence type="ECO:0000256" key="7">
    <source>
        <dbReference type="ARBA" id="ARBA00023136"/>
    </source>
</evidence>
<dbReference type="AlphaFoldDB" id="A0A8B7Y636"/>
<feature type="region of interest" description="Disordered" evidence="12">
    <location>
        <begin position="560"/>
        <end position="581"/>
    </location>
</feature>
<keyword evidence="3" id="KW-1003">Cell membrane</keyword>
<evidence type="ECO:0000256" key="9">
    <source>
        <dbReference type="ARBA" id="ARBA00023207"/>
    </source>
</evidence>
<evidence type="ECO:0000256" key="12">
    <source>
        <dbReference type="SAM" id="MobiDB-lite"/>
    </source>
</evidence>
<organism evidence="14 15">
    <name type="scientific">Acanthaster planci</name>
    <name type="common">Crown-of-thorns starfish</name>
    <dbReference type="NCBI Taxonomy" id="133434"/>
    <lineage>
        <taxon>Eukaryota</taxon>
        <taxon>Metazoa</taxon>
        <taxon>Echinodermata</taxon>
        <taxon>Eleutherozoa</taxon>
        <taxon>Asterozoa</taxon>
        <taxon>Asteroidea</taxon>
        <taxon>Valvatacea</taxon>
        <taxon>Valvatida</taxon>
        <taxon>Acanthasteridae</taxon>
        <taxon>Acanthaster</taxon>
    </lineage>
</organism>
<dbReference type="GO" id="GO:1905475">
    <property type="term" value="P:regulation of protein localization to membrane"/>
    <property type="evidence" value="ECO:0007669"/>
    <property type="project" value="TreeGrafter"/>
</dbReference>
<dbReference type="Proteomes" id="UP000694845">
    <property type="component" value="Unplaced"/>
</dbReference>
<dbReference type="GO" id="GO:0009966">
    <property type="term" value="P:regulation of signal transduction"/>
    <property type="evidence" value="ECO:0007669"/>
    <property type="project" value="InterPro"/>
</dbReference>
<dbReference type="GO" id="GO:0009986">
    <property type="term" value="C:cell surface"/>
    <property type="evidence" value="ECO:0007669"/>
    <property type="project" value="TreeGrafter"/>
</dbReference>
<dbReference type="OrthoDB" id="10010764at2759"/>